<dbReference type="RefSeq" id="WP_176906631.1">
    <property type="nucleotide sequence ID" value="NZ_JABKAU010000002.1"/>
</dbReference>
<protein>
    <recommendedName>
        <fullName evidence="3">Leucine-rich repeat domain-containing protein</fullName>
    </recommendedName>
</protein>
<dbReference type="InterPro" id="IPR032675">
    <property type="entry name" value="LRR_dom_sf"/>
</dbReference>
<gene>
    <name evidence="1" type="ORF">HW554_01790</name>
</gene>
<dbReference type="Gene3D" id="3.80.10.10">
    <property type="entry name" value="Ribonuclease Inhibitor"/>
    <property type="match status" value="1"/>
</dbReference>
<reference evidence="1 2" key="1">
    <citation type="submission" date="2020-05" db="EMBL/GenBank/DDBJ databases">
        <title>Hymenobacter terrestris sp. nov. and Hymenobacter lapidiphilus sp. nov., isolated from regoliths in Antarctica.</title>
        <authorList>
            <person name="Sedlacek I."/>
            <person name="Pantucek R."/>
            <person name="Zeman M."/>
            <person name="Holochova P."/>
            <person name="Kralova S."/>
            <person name="Stankova E."/>
            <person name="Sedo O."/>
            <person name="Micenkova L."/>
            <person name="Svec P."/>
            <person name="Gupta V."/>
            <person name="Sood U."/>
            <person name="Korpole U.S."/>
            <person name="Lal R."/>
        </authorList>
    </citation>
    <scope>NUCLEOTIDE SEQUENCE [LARGE SCALE GENOMIC DNA]</scope>
    <source>
        <strain evidence="1 2">P5342</strain>
    </source>
</reference>
<evidence type="ECO:0000313" key="1">
    <source>
        <dbReference type="EMBL" id="NVO29924.1"/>
    </source>
</evidence>
<proteinExistence type="predicted"/>
<dbReference type="AlphaFoldDB" id="A0A7Y7U4Q5"/>
<keyword evidence="2" id="KW-1185">Reference proteome</keyword>
<organism evidence="1 2">
    <name type="scientific">Hymenobacter lapidiphilus</name>
    <dbReference type="NCBI Taxonomy" id="2608003"/>
    <lineage>
        <taxon>Bacteria</taxon>
        <taxon>Pseudomonadati</taxon>
        <taxon>Bacteroidota</taxon>
        <taxon>Cytophagia</taxon>
        <taxon>Cytophagales</taxon>
        <taxon>Hymenobacteraceae</taxon>
        <taxon>Hymenobacter</taxon>
    </lineage>
</organism>
<dbReference type="EMBL" id="JABKAU010000002">
    <property type="protein sequence ID" value="NVO29924.1"/>
    <property type="molecule type" value="Genomic_DNA"/>
</dbReference>
<name>A0A7Y7U4Q5_9BACT</name>
<evidence type="ECO:0008006" key="3">
    <source>
        <dbReference type="Google" id="ProtNLM"/>
    </source>
</evidence>
<dbReference type="Proteomes" id="UP000565521">
    <property type="component" value="Unassembled WGS sequence"/>
</dbReference>
<accession>A0A7Y7U4Q5</accession>
<evidence type="ECO:0000313" key="2">
    <source>
        <dbReference type="Proteomes" id="UP000565521"/>
    </source>
</evidence>
<sequence>MKYILIKIFMFLPIISYAQNISTSRRKGIFDNLESAFKYPERVKLLDLRGKNLDSLSSSIAQFKNLEVLLLGSRLRNLWLYPRAWKYELRLKRLPAGGYAHLHGRGNGIYYLQNRLEHLPSILSKLTNMMVLDIRSTRISDNEGEEIEKQLLEVNPEINIIKESMNSEQRIRAKKYMLRYDIKYW</sequence>
<dbReference type="SUPFAM" id="SSF52047">
    <property type="entry name" value="RNI-like"/>
    <property type="match status" value="1"/>
</dbReference>
<comment type="caution">
    <text evidence="1">The sequence shown here is derived from an EMBL/GenBank/DDBJ whole genome shotgun (WGS) entry which is preliminary data.</text>
</comment>